<reference evidence="3" key="1">
    <citation type="submission" date="2020-04" db="EMBL/GenBank/DDBJ databases">
        <title>Draft genome resource of the tomato pathogen Pseudocercospora fuligena.</title>
        <authorList>
            <person name="Zaccaron A."/>
        </authorList>
    </citation>
    <scope>NUCLEOTIDE SEQUENCE</scope>
    <source>
        <strain evidence="3">PF001</strain>
    </source>
</reference>
<sequence>MKSDAGKSQQGGGTAGSTEQRLHMHGLSHMPHRTDSLPFVYVAPFLTSTLALLCQVLYTLRRGRRLEDIAKAPPDKMTDQTRKQRLMELLSSNKDQISQLQNQIKNVEDRLASTGYLDAQLRLLRNSQMCAAKRFQSENKRLEFALADLDYFPFLDLPRELRDLVFQHCLVVGNLGLGPILPRGREPHPSANKPEWQLLQVNKQIREEAAKVLLGENSVILNTIDWDTMSDHFEKISCVSLDKLLHHFLTRVNIAFEVRNINQLSLDALDIARSFRTYQEEDLYEDAEERLAIHYLSSEDYQHWASMVKAIHSKNLKEVRIDVTNCYCVFGCHRLVREAWHAFQCLNLNAKLENIVVLGTKSEDERYSIKADIVSSLLESDEDWVSHRYIYPDGCENELGKFKDNIRPKLHFPKFEVLETEDVSFDYYDVEDGLEDEEVDLYDLAMEMKEERAKIVAVEVTNEED</sequence>
<dbReference type="AlphaFoldDB" id="A0A8H6RLL0"/>
<proteinExistence type="predicted"/>
<gene>
    <name evidence="3" type="ORF">HII31_05776</name>
</gene>
<evidence type="ECO:0000313" key="4">
    <source>
        <dbReference type="Proteomes" id="UP000660729"/>
    </source>
</evidence>
<keyword evidence="4" id="KW-1185">Reference proteome</keyword>
<feature type="coiled-coil region" evidence="1">
    <location>
        <begin position="83"/>
        <end position="110"/>
    </location>
</feature>
<keyword evidence="2" id="KW-0812">Transmembrane</keyword>
<evidence type="ECO:0000256" key="1">
    <source>
        <dbReference type="SAM" id="Coils"/>
    </source>
</evidence>
<evidence type="ECO:0000313" key="3">
    <source>
        <dbReference type="EMBL" id="KAF7192862.1"/>
    </source>
</evidence>
<accession>A0A8H6RLL0</accession>
<keyword evidence="2" id="KW-1133">Transmembrane helix</keyword>
<evidence type="ECO:0000256" key="2">
    <source>
        <dbReference type="SAM" id="Phobius"/>
    </source>
</evidence>
<dbReference type="EMBL" id="JABCIY010000103">
    <property type="protein sequence ID" value="KAF7192862.1"/>
    <property type="molecule type" value="Genomic_DNA"/>
</dbReference>
<feature type="transmembrane region" description="Helical" evidence="2">
    <location>
        <begin position="39"/>
        <end position="60"/>
    </location>
</feature>
<protein>
    <submittedName>
        <fullName evidence="3">Uncharacterized protein</fullName>
    </submittedName>
</protein>
<comment type="caution">
    <text evidence="3">The sequence shown here is derived from an EMBL/GenBank/DDBJ whole genome shotgun (WGS) entry which is preliminary data.</text>
</comment>
<dbReference type="Proteomes" id="UP000660729">
    <property type="component" value="Unassembled WGS sequence"/>
</dbReference>
<keyword evidence="1" id="KW-0175">Coiled coil</keyword>
<name>A0A8H6RLL0_9PEZI</name>
<organism evidence="3 4">
    <name type="scientific">Pseudocercospora fuligena</name>
    <dbReference type="NCBI Taxonomy" id="685502"/>
    <lineage>
        <taxon>Eukaryota</taxon>
        <taxon>Fungi</taxon>
        <taxon>Dikarya</taxon>
        <taxon>Ascomycota</taxon>
        <taxon>Pezizomycotina</taxon>
        <taxon>Dothideomycetes</taxon>
        <taxon>Dothideomycetidae</taxon>
        <taxon>Mycosphaerellales</taxon>
        <taxon>Mycosphaerellaceae</taxon>
        <taxon>Pseudocercospora</taxon>
    </lineage>
</organism>
<keyword evidence="2" id="KW-0472">Membrane</keyword>
<dbReference type="OrthoDB" id="3643661at2759"/>